<dbReference type="SUPFAM" id="SSF50129">
    <property type="entry name" value="GroES-like"/>
    <property type="match status" value="1"/>
</dbReference>
<dbReference type="InterPro" id="IPR036291">
    <property type="entry name" value="NAD(P)-bd_dom_sf"/>
</dbReference>
<dbReference type="InterPro" id="IPR020843">
    <property type="entry name" value="ER"/>
</dbReference>
<dbReference type="Gene3D" id="3.90.180.10">
    <property type="entry name" value="Medium-chain alcohol dehydrogenases, catalytic domain"/>
    <property type="match status" value="1"/>
</dbReference>
<dbReference type="PANTHER" id="PTHR45033">
    <property type="match status" value="1"/>
</dbReference>
<accession>A0A2T0T8Z5</accession>
<dbReference type="Gene3D" id="3.40.50.720">
    <property type="entry name" value="NAD(P)-binding Rossmann-like Domain"/>
    <property type="match status" value="1"/>
</dbReference>
<dbReference type="PANTHER" id="PTHR45033:SF3">
    <property type="entry name" value="DEHYDROGENASE, PUTATIVE (AFU_ORTHOLOGUE AFUA_2G13270)-RELATED"/>
    <property type="match status" value="1"/>
</dbReference>
<dbReference type="InterPro" id="IPR013149">
    <property type="entry name" value="ADH-like_C"/>
</dbReference>
<proteinExistence type="predicted"/>
<keyword evidence="3" id="KW-1185">Reference proteome</keyword>
<evidence type="ECO:0000313" key="3">
    <source>
        <dbReference type="Proteomes" id="UP000239210"/>
    </source>
</evidence>
<dbReference type="SMART" id="SM00829">
    <property type="entry name" value="PKS_ER"/>
    <property type="match status" value="1"/>
</dbReference>
<dbReference type="Pfam" id="PF08240">
    <property type="entry name" value="ADH_N"/>
    <property type="match status" value="1"/>
</dbReference>
<dbReference type="InterPro" id="IPR052711">
    <property type="entry name" value="Zinc_ADH-like"/>
</dbReference>
<feature type="domain" description="Enoyl reductase (ER)" evidence="1">
    <location>
        <begin position="13"/>
        <end position="319"/>
    </location>
</feature>
<dbReference type="GO" id="GO:0016491">
    <property type="term" value="F:oxidoreductase activity"/>
    <property type="evidence" value="ECO:0007669"/>
    <property type="project" value="InterPro"/>
</dbReference>
<evidence type="ECO:0000313" key="2">
    <source>
        <dbReference type="EMBL" id="PRY42116.1"/>
    </source>
</evidence>
<dbReference type="EMBL" id="PVTG01000018">
    <property type="protein sequence ID" value="PRY42116.1"/>
    <property type="molecule type" value="Genomic_DNA"/>
</dbReference>
<reference evidence="2 3" key="1">
    <citation type="submission" date="2018-03" db="EMBL/GenBank/DDBJ databases">
        <title>Genomic Encyclopedia of Archaeal and Bacterial Type Strains, Phase II (KMG-II): from individual species to whole genera.</title>
        <authorList>
            <person name="Goeker M."/>
        </authorList>
    </citation>
    <scope>NUCLEOTIDE SEQUENCE [LARGE SCALE GENOMIC DNA]</scope>
    <source>
        <strain evidence="2 3">DSM 45416</strain>
    </source>
</reference>
<dbReference type="OrthoDB" id="9787435at2"/>
<name>A0A2T0T8Z5_9ACTN</name>
<dbReference type="Proteomes" id="UP000239210">
    <property type="component" value="Unassembled WGS sequence"/>
</dbReference>
<protein>
    <submittedName>
        <fullName evidence="2">NADPH:quinone reductase-like Zn-dependent oxidoreductase</fullName>
    </submittedName>
</protein>
<dbReference type="RefSeq" id="WP_106280910.1">
    <property type="nucleotide sequence ID" value="NZ_PVTG01000018.1"/>
</dbReference>
<dbReference type="InterPro" id="IPR011032">
    <property type="entry name" value="GroES-like_sf"/>
</dbReference>
<dbReference type="InterPro" id="IPR013154">
    <property type="entry name" value="ADH-like_N"/>
</dbReference>
<organism evidence="2 3">
    <name type="scientific">Geodermatophilus tzadiensis</name>
    <dbReference type="NCBI Taxonomy" id="1137988"/>
    <lineage>
        <taxon>Bacteria</taxon>
        <taxon>Bacillati</taxon>
        <taxon>Actinomycetota</taxon>
        <taxon>Actinomycetes</taxon>
        <taxon>Geodermatophilales</taxon>
        <taxon>Geodermatophilaceae</taxon>
        <taxon>Geodermatophilus</taxon>
    </lineage>
</organism>
<dbReference type="Pfam" id="PF00107">
    <property type="entry name" value="ADH_zinc_N"/>
    <property type="match status" value="1"/>
</dbReference>
<gene>
    <name evidence="2" type="ORF">LY71_11864</name>
</gene>
<evidence type="ECO:0000259" key="1">
    <source>
        <dbReference type="SMART" id="SM00829"/>
    </source>
</evidence>
<comment type="caution">
    <text evidence="2">The sequence shown here is derived from an EMBL/GenBank/DDBJ whole genome shotgun (WGS) entry which is preliminary data.</text>
</comment>
<dbReference type="AlphaFoldDB" id="A0A2T0T8Z5"/>
<dbReference type="SUPFAM" id="SSF51735">
    <property type="entry name" value="NAD(P)-binding Rossmann-fold domains"/>
    <property type="match status" value="1"/>
</dbReference>
<sequence>MRAVFVSTPSPDDPLSVLEVGDRPDPEVPDGWTTVQVKAVSLNHHDLFSLRGVGLPQERMPMILGTDAAGLDEDGNEVVVHGVVSTPGWTGDETLDPKRTLFSELYQGTMAERVAVPRRNVLPKPAELSFAQAACLPTAWLTAYRMLFVKSGLRPGHTVLVQGASGGVATALVVLGKAAGFRVWVTGRSEEKRQAALDLGAEQAFETGARLPERVDGVMETVGKATWSHSVKSLKPGGVIVTSGATTGHDPSAELNRVFFTQLSVIGSTMGTRDELEALVRMCVATGARPIIDVELPLEQARDGFARMLEGRTAGKIVFTV</sequence>